<dbReference type="Proteomes" id="UP001427805">
    <property type="component" value="Unassembled WGS sequence"/>
</dbReference>
<keyword evidence="8" id="KW-1185">Reference proteome</keyword>
<organism evidence="7 8">
    <name type="scientific">Sphingomonas rustica</name>
    <dbReference type="NCBI Taxonomy" id="3103142"/>
    <lineage>
        <taxon>Bacteria</taxon>
        <taxon>Pseudomonadati</taxon>
        <taxon>Pseudomonadota</taxon>
        <taxon>Alphaproteobacteria</taxon>
        <taxon>Sphingomonadales</taxon>
        <taxon>Sphingomonadaceae</taxon>
        <taxon>Sphingomonas</taxon>
    </lineage>
</organism>
<dbReference type="EMBL" id="JBDIZK010000002">
    <property type="protein sequence ID" value="MEN3746462.1"/>
    <property type="molecule type" value="Genomic_DNA"/>
</dbReference>
<name>A0ABV0B4F0_9SPHN</name>
<reference evidence="7 8" key="1">
    <citation type="submission" date="2024-05" db="EMBL/GenBank/DDBJ databases">
        <title>Sphingomonas sp. HF-S3 16S ribosomal RNA gene Genome sequencing and assembly.</title>
        <authorList>
            <person name="Lee H."/>
        </authorList>
    </citation>
    <scope>NUCLEOTIDE SEQUENCE [LARGE SCALE GENOMIC DNA]</scope>
    <source>
        <strain evidence="7 8">HF-S3</strain>
    </source>
</reference>
<dbReference type="SUPFAM" id="SSF110710">
    <property type="entry name" value="TTHA0583/YokD-like"/>
    <property type="match status" value="1"/>
</dbReference>
<feature type="region of interest" description="Disordered" evidence="6">
    <location>
        <begin position="118"/>
        <end position="137"/>
    </location>
</feature>
<dbReference type="RefSeq" id="WP_346245461.1">
    <property type="nucleotide sequence ID" value="NZ_JBDIZK010000002.1"/>
</dbReference>
<comment type="similarity">
    <text evidence="1 5">Belongs to the antibiotic N-acetyltransferase family.</text>
</comment>
<evidence type="ECO:0000256" key="5">
    <source>
        <dbReference type="RuleBase" id="RU365031"/>
    </source>
</evidence>
<dbReference type="InterPro" id="IPR028345">
    <property type="entry name" value="Antibiotic_NAT-like"/>
</dbReference>
<sequence>MSRPDAADVPPFLTAAGLAADLERLGVVAGDMVMVHAAMGRVGDLIGGPDTLIDALLSVVGSAGTLIGYTDWNARYEDLLDADGRVPDAWRPHIPPFDPLSSRAIRHNGTLQEFLRTRPGARRSASPGPSVTAIGARADDVTADHPIDYGYGPGSPLAKLVAAGGKVAMIGAPLDTMTLLHHAEHLAAIPGKRIRRYEVPFATPGVTEWRMVEEFDTGDPVVDGLDEDYFATIVEAFLASGQGARGMVGRAPSVLVDAAAITEFAVRWLEAEVPG</sequence>
<dbReference type="NCBIfam" id="NF033082">
    <property type="entry name" value="AAC_3"/>
    <property type="match status" value="1"/>
</dbReference>
<evidence type="ECO:0000256" key="2">
    <source>
        <dbReference type="ARBA" id="ARBA00012882"/>
    </source>
</evidence>
<comment type="catalytic activity">
    <reaction evidence="5">
        <text>a 2-deoxystreptamine antibiotic + acetyl-CoA = an N(3)-acetyl-2-deoxystreptamine antibiotic + CoA + H(+)</text>
        <dbReference type="Rhea" id="RHEA:12665"/>
        <dbReference type="ChEBI" id="CHEBI:15378"/>
        <dbReference type="ChEBI" id="CHEBI:57287"/>
        <dbReference type="ChEBI" id="CHEBI:57288"/>
        <dbReference type="ChEBI" id="CHEBI:57921"/>
        <dbReference type="ChEBI" id="CHEBI:77452"/>
        <dbReference type="EC" id="2.3.1.81"/>
    </reaction>
</comment>
<evidence type="ECO:0000256" key="6">
    <source>
        <dbReference type="SAM" id="MobiDB-lite"/>
    </source>
</evidence>
<comment type="caution">
    <text evidence="7">The sequence shown here is derived from an EMBL/GenBank/DDBJ whole genome shotgun (WGS) entry which is preliminary data.</text>
</comment>
<evidence type="ECO:0000313" key="8">
    <source>
        <dbReference type="Proteomes" id="UP001427805"/>
    </source>
</evidence>
<protein>
    <recommendedName>
        <fullName evidence="2 5">Aminoglycoside N(3)-acetyltransferase</fullName>
        <ecNumber evidence="5">2.3.1.-</ecNumber>
    </recommendedName>
</protein>
<evidence type="ECO:0000256" key="1">
    <source>
        <dbReference type="ARBA" id="ARBA00006383"/>
    </source>
</evidence>
<dbReference type="EC" id="2.3.1.-" evidence="5"/>
<dbReference type="PANTHER" id="PTHR11104">
    <property type="entry name" value="AMINOGLYCOSIDE N3-ACETYLTRANSFERASE"/>
    <property type="match status" value="1"/>
</dbReference>
<evidence type="ECO:0000313" key="7">
    <source>
        <dbReference type="EMBL" id="MEN3746462.1"/>
    </source>
</evidence>
<evidence type="ECO:0000256" key="3">
    <source>
        <dbReference type="ARBA" id="ARBA00022679"/>
    </source>
</evidence>
<accession>A0ABV0B4F0</accession>
<keyword evidence="4 5" id="KW-0012">Acyltransferase</keyword>
<dbReference type="InterPro" id="IPR003679">
    <property type="entry name" value="Amioglycoside_AcTrfase"/>
</dbReference>
<gene>
    <name evidence="7" type="primary">aac(3)</name>
    <name evidence="7" type="ORF">TPR58_04725</name>
</gene>
<keyword evidence="3 5" id="KW-0808">Transferase</keyword>
<dbReference type="PANTHER" id="PTHR11104:SF0">
    <property type="entry name" value="SPBETA PROPHAGE-DERIVED AMINOGLYCOSIDE N(3')-ACETYLTRANSFERASE-LIKE PROTEIN YOKD"/>
    <property type="match status" value="1"/>
</dbReference>
<evidence type="ECO:0000256" key="4">
    <source>
        <dbReference type="ARBA" id="ARBA00023315"/>
    </source>
</evidence>
<dbReference type="Pfam" id="PF02522">
    <property type="entry name" value="Antibiotic_NAT"/>
    <property type="match status" value="1"/>
</dbReference>
<keyword evidence="5" id="KW-0046">Antibiotic resistance</keyword>
<proteinExistence type="inferred from homology"/>